<feature type="domain" description="DYW" evidence="3">
    <location>
        <begin position="832"/>
        <end position="924"/>
    </location>
</feature>
<gene>
    <name evidence="4" type="ORF">ZOSMA_56G01040</name>
</gene>
<feature type="repeat" description="PPR" evidence="2">
    <location>
        <begin position="516"/>
        <end position="550"/>
    </location>
</feature>
<evidence type="ECO:0000259" key="3">
    <source>
        <dbReference type="Pfam" id="PF14432"/>
    </source>
</evidence>
<dbReference type="InterPro" id="IPR046848">
    <property type="entry name" value="E_motif"/>
</dbReference>
<dbReference type="STRING" id="29655.A0A0K9NW48"/>
<evidence type="ECO:0000313" key="5">
    <source>
        <dbReference type="Proteomes" id="UP000036987"/>
    </source>
</evidence>
<evidence type="ECO:0000313" key="4">
    <source>
        <dbReference type="EMBL" id="KMZ60873.1"/>
    </source>
</evidence>
<dbReference type="FunFam" id="1.25.40.10:FF:000073">
    <property type="entry name" value="Pentatricopeptide repeat-containing protein chloroplastic"/>
    <property type="match status" value="1"/>
</dbReference>
<dbReference type="InterPro" id="IPR011990">
    <property type="entry name" value="TPR-like_helical_dom_sf"/>
</dbReference>
<dbReference type="FunFam" id="1.25.40.10:FF:001100">
    <property type="entry name" value="Pentatricopeptide repeat-containing protein"/>
    <property type="match status" value="1"/>
</dbReference>
<feature type="repeat" description="PPR" evidence="2">
    <location>
        <begin position="314"/>
        <end position="348"/>
    </location>
</feature>
<accession>A0A0K9NW48</accession>
<sequence>MKLWILPLTNNGFRSSASSTFKHFSTAVSGFFQEFTERLPSTTANDVATYSGILVRCAVNQTLLGGTQVHGYLLKSNLSTSYPLRNFLISFYSKCCLPLSARNLFDEISHPDIISWSALISTYVINGLFFDALFSFKNMQAEGVRCNEFTFPSIVKACSALDDFRLGTQLHCAVVTAGFESNMFVANTLLLMYAKSGYMTEASKLFDGISVRNVVSWNALLSGFVQNDMFKEVFRLLKAMIDCGFLPNEFTLSCVLNACLGAQDLLSGRVVHAILRRLGYDSDVFTGNALVDMYAKLGDIVAACLAFEEMVQPDVVAWNTFISGCVHHGHNLKALELLRKMKSSKIKPNIFTLPSCLKACADMEMLGLGEQINADAIKMGIDSDLFIGVGLVDMYSKCDSKKNAKKAFEFIQKHDLVSWNALISGYSHNGHDDEALSFFSRMRMEGFNFNRTTLCSVLKSSASLQAPMASKQTHALSMKSGLLADKYVANGLIDAYGKCNQIEEAGRLFEDCPFGDVVSYTSMLTAYLQSGQGEEALKLFLEMLEKRLKPDGFVYSSAFNVCASLSAYEPGKQIHCHVVKLGFIEDRFVGNALVYMYAKCGSVEDAGLAFSEISNRGVVSWSAMIGGLAQHGHGKEALEQFGQMLKEGLAPNHITLTSVLCACNHAGLVAEAKQYFDSMKERFGIEHTHEHYACMIDLLGRAGRLDEAMHLVNTMPFEPNAAVWGALLAASRVHGNIEIGTRAAEMLFKHEPEKSGTLVLLANMYASAGRWENVSEVRQLMKGHRLKKEPATSWIELRDKVHTFTAGDRTHPENRKIYLKLDELGDLMQKAGYVPMVEIDLHDVGRGEKEELLSHHSERLAVALGLISTPKGATIRVKKNLRICQDCHLAFKFICKIVSREIIVRDVNRFHHFKHGVCSCGDYW</sequence>
<dbReference type="InterPro" id="IPR002885">
    <property type="entry name" value="PPR_rpt"/>
</dbReference>
<dbReference type="OMA" id="QLHVHAI"/>
<dbReference type="OrthoDB" id="185373at2759"/>
<feature type="repeat" description="PPR" evidence="2">
    <location>
        <begin position="415"/>
        <end position="449"/>
    </location>
</feature>
<dbReference type="GO" id="GO:0008270">
    <property type="term" value="F:zinc ion binding"/>
    <property type="evidence" value="ECO:0007669"/>
    <property type="project" value="InterPro"/>
</dbReference>
<dbReference type="Pfam" id="PF20431">
    <property type="entry name" value="E_motif"/>
    <property type="match status" value="1"/>
</dbReference>
<dbReference type="FunFam" id="1.25.40.10:FF:000366">
    <property type="entry name" value="Pentatricopeptide (PPR) repeat-containing protein"/>
    <property type="match status" value="1"/>
</dbReference>
<feature type="repeat" description="PPR" evidence="2">
    <location>
        <begin position="213"/>
        <end position="247"/>
    </location>
</feature>
<dbReference type="InterPro" id="IPR050421">
    <property type="entry name" value="PPR"/>
</dbReference>
<dbReference type="AlphaFoldDB" id="A0A0K9NW48"/>
<dbReference type="EMBL" id="LFYR01001565">
    <property type="protein sequence ID" value="KMZ60873.1"/>
    <property type="molecule type" value="Genomic_DNA"/>
</dbReference>
<name>A0A0K9NW48_ZOSMR</name>
<dbReference type="FunFam" id="1.25.40.10:FF:000344">
    <property type="entry name" value="Pentatricopeptide repeat-containing protein"/>
    <property type="match status" value="1"/>
</dbReference>
<proteinExistence type="predicted"/>
<dbReference type="InterPro" id="IPR046849">
    <property type="entry name" value="E2_motif"/>
</dbReference>
<feature type="repeat" description="PPR" evidence="2">
    <location>
        <begin position="617"/>
        <end position="651"/>
    </location>
</feature>
<reference evidence="5" key="1">
    <citation type="journal article" date="2016" name="Nature">
        <title>The genome of the seagrass Zostera marina reveals angiosperm adaptation to the sea.</title>
        <authorList>
            <person name="Olsen J.L."/>
            <person name="Rouze P."/>
            <person name="Verhelst B."/>
            <person name="Lin Y.-C."/>
            <person name="Bayer T."/>
            <person name="Collen J."/>
            <person name="Dattolo E."/>
            <person name="De Paoli E."/>
            <person name="Dittami S."/>
            <person name="Maumus F."/>
            <person name="Michel G."/>
            <person name="Kersting A."/>
            <person name="Lauritano C."/>
            <person name="Lohaus R."/>
            <person name="Toepel M."/>
            <person name="Tonon T."/>
            <person name="Vanneste K."/>
            <person name="Amirebrahimi M."/>
            <person name="Brakel J."/>
            <person name="Bostroem C."/>
            <person name="Chovatia M."/>
            <person name="Grimwood J."/>
            <person name="Jenkins J.W."/>
            <person name="Jueterbock A."/>
            <person name="Mraz A."/>
            <person name="Stam W.T."/>
            <person name="Tice H."/>
            <person name="Bornberg-Bauer E."/>
            <person name="Green P.J."/>
            <person name="Pearson G.A."/>
            <person name="Procaccini G."/>
            <person name="Duarte C.M."/>
            <person name="Schmutz J."/>
            <person name="Reusch T.B.H."/>
            <person name="Van de Peer Y."/>
        </authorList>
    </citation>
    <scope>NUCLEOTIDE SEQUENCE [LARGE SCALE GENOMIC DNA]</scope>
    <source>
        <strain evidence="5">cv. Finnish</strain>
    </source>
</reference>
<dbReference type="PANTHER" id="PTHR47928:SF144">
    <property type="entry name" value="OS04G0221300 PROTEIN"/>
    <property type="match status" value="1"/>
</dbReference>
<dbReference type="InterPro" id="IPR032867">
    <property type="entry name" value="DYW_dom"/>
</dbReference>
<dbReference type="FunFam" id="1.25.40.10:FF:000031">
    <property type="entry name" value="Pentatricopeptide repeat-containing protein mitochondrial"/>
    <property type="match status" value="1"/>
</dbReference>
<dbReference type="Gene3D" id="1.25.40.10">
    <property type="entry name" value="Tetratricopeptide repeat domain"/>
    <property type="match status" value="6"/>
</dbReference>
<keyword evidence="5" id="KW-1185">Reference proteome</keyword>
<dbReference type="Pfam" id="PF01535">
    <property type="entry name" value="PPR"/>
    <property type="match status" value="6"/>
</dbReference>
<comment type="caution">
    <text evidence="4">The sequence shown here is derived from an EMBL/GenBank/DDBJ whole genome shotgun (WGS) entry which is preliminary data.</text>
</comment>
<dbReference type="GO" id="GO:0003723">
    <property type="term" value="F:RNA binding"/>
    <property type="evidence" value="ECO:0000318"/>
    <property type="project" value="GO_Central"/>
</dbReference>
<dbReference type="Pfam" id="PF13041">
    <property type="entry name" value="PPR_2"/>
    <property type="match status" value="4"/>
</dbReference>
<dbReference type="Proteomes" id="UP000036987">
    <property type="component" value="Unassembled WGS sequence"/>
</dbReference>
<dbReference type="Pfam" id="PF14432">
    <property type="entry name" value="DYW_deaminase"/>
    <property type="match status" value="1"/>
</dbReference>
<evidence type="ECO:0000256" key="2">
    <source>
        <dbReference type="PROSITE-ProRule" id="PRU00708"/>
    </source>
</evidence>
<dbReference type="GO" id="GO:0009451">
    <property type="term" value="P:RNA modification"/>
    <property type="evidence" value="ECO:0000318"/>
    <property type="project" value="GO_Central"/>
</dbReference>
<evidence type="ECO:0000256" key="1">
    <source>
        <dbReference type="ARBA" id="ARBA00022737"/>
    </source>
</evidence>
<dbReference type="Pfam" id="PF20430">
    <property type="entry name" value="Eplus_motif"/>
    <property type="match status" value="1"/>
</dbReference>
<dbReference type="PANTHER" id="PTHR47928">
    <property type="entry name" value="REPEAT-CONTAINING PROTEIN, PUTATIVE-RELATED"/>
    <property type="match status" value="1"/>
</dbReference>
<dbReference type="PROSITE" id="PS51375">
    <property type="entry name" value="PPR"/>
    <property type="match status" value="6"/>
</dbReference>
<keyword evidence="1" id="KW-0677">Repeat</keyword>
<dbReference type="NCBIfam" id="TIGR00756">
    <property type="entry name" value="PPR"/>
    <property type="match status" value="7"/>
</dbReference>
<protein>
    <recommendedName>
        <fullName evidence="3">DYW domain-containing protein</fullName>
    </recommendedName>
</protein>
<organism evidence="4 5">
    <name type="scientific">Zostera marina</name>
    <name type="common">Eelgrass</name>
    <dbReference type="NCBI Taxonomy" id="29655"/>
    <lineage>
        <taxon>Eukaryota</taxon>
        <taxon>Viridiplantae</taxon>
        <taxon>Streptophyta</taxon>
        <taxon>Embryophyta</taxon>
        <taxon>Tracheophyta</taxon>
        <taxon>Spermatophyta</taxon>
        <taxon>Magnoliopsida</taxon>
        <taxon>Liliopsida</taxon>
        <taxon>Zosteraceae</taxon>
        <taxon>Zostera</taxon>
    </lineage>
</organism>
<feature type="repeat" description="PPR" evidence="2">
    <location>
        <begin position="112"/>
        <end position="146"/>
    </location>
</feature>